<sequence length="179" mass="19773">MSATVENLEDGENVNVLVYEADREDSGEARQPLVRILTEVIEGRVEARWQVSAGRTRLAGLTREDELKYIFALETPDRRARSQDSPECRAVFVLDYELELTGADRDGGEATLESTDGAYSQSIAFTGGQEEQESILLRFPDVEPGRTYRLRLDTSDGQALLFEGAPFVHLFGASTGANP</sequence>
<gene>
    <name evidence="1" type="ORF">SAMN05920897_1641</name>
</gene>
<dbReference type="RefSeq" id="WP_076490042.1">
    <property type="nucleotide sequence ID" value="NZ_FTMS01000064.1"/>
</dbReference>
<dbReference type="AlphaFoldDB" id="A0A1N6YLY2"/>
<name>A0A1N6YLY2_9SPIO</name>
<proteinExistence type="predicted"/>
<keyword evidence="2" id="KW-1185">Reference proteome</keyword>
<accession>A0A1N6YLY2</accession>
<evidence type="ECO:0000313" key="1">
    <source>
        <dbReference type="EMBL" id="SIR15546.1"/>
    </source>
</evidence>
<dbReference type="EMBL" id="FTMS01000064">
    <property type="protein sequence ID" value="SIR15546.1"/>
    <property type="molecule type" value="Genomic_DNA"/>
</dbReference>
<protein>
    <submittedName>
        <fullName evidence="1">Uncharacterized protein</fullName>
    </submittedName>
</protein>
<organism evidence="1 2">
    <name type="scientific">Alkalispirochaeta americana</name>
    <dbReference type="NCBI Taxonomy" id="159291"/>
    <lineage>
        <taxon>Bacteria</taxon>
        <taxon>Pseudomonadati</taxon>
        <taxon>Spirochaetota</taxon>
        <taxon>Spirochaetia</taxon>
        <taxon>Spirochaetales</taxon>
        <taxon>Spirochaetaceae</taxon>
        <taxon>Alkalispirochaeta</taxon>
    </lineage>
</organism>
<dbReference type="Proteomes" id="UP000186400">
    <property type="component" value="Unassembled WGS sequence"/>
</dbReference>
<reference evidence="1 2" key="1">
    <citation type="submission" date="2017-01" db="EMBL/GenBank/DDBJ databases">
        <authorList>
            <person name="Mah S.A."/>
            <person name="Swanson W.J."/>
            <person name="Moy G.W."/>
            <person name="Vacquier V.D."/>
        </authorList>
    </citation>
    <scope>NUCLEOTIDE SEQUENCE [LARGE SCALE GENOMIC DNA]</scope>
    <source>
        <strain evidence="1 2">ASpG1</strain>
    </source>
</reference>
<evidence type="ECO:0000313" key="2">
    <source>
        <dbReference type="Proteomes" id="UP000186400"/>
    </source>
</evidence>